<keyword evidence="4" id="KW-1185">Reference proteome</keyword>
<gene>
    <name evidence="5" type="primary">LOC111128661</name>
</gene>
<feature type="region of interest" description="Disordered" evidence="2">
    <location>
        <begin position="226"/>
        <end position="305"/>
    </location>
</feature>
<dbReference type="PANTHER" id="PTHR22545">
    <property type="entry name" value="CENTROSOMAL PROTEIN OF 95 KDA"/>
    <property type="match status" value="1"/>
</dbReference>
<organism evidence="4 5">
    <name type="scientific">Crassostrea virginica</name>
    <name type="common">Eastern oyster</name>
    <dbReference type="NCBI Taxonomy" id="6565"/>
    <lineage>
        <taxon>Eukaryota</taxon>
        <taxon>Metazoa</taxon>
        <taxon>Spiralia</taxon>
        <taxon>Lophotrochozoa</taxon>
        <taxon>Mollusca</taxon>
        <taxon>Bivalvia</taxon>
        <taxon>Autobranchia</taxon>
        <taxon>Pteriomorphia</taxon>
        <taxon>Ostreida</taxon>
        <taxon>Ostreoidea</taxon>
        <taxon>Ostreidae</taxon>
        <taxon>Crassostrea</taxon>
    </lineage>
</organism>
<dbReference type="InterPro" id="IPR044039">
    <property type="entry name" value="DUF5745"/>
</dbReference>
<sequence>MATGQSKTEDSGGLEREILGLARRAFRPLKHIQQIDSLDDICPAHFFQLFEIVLGETVPGWRETRNQRQEANVCQFLINTLEDDVFGVPLDHITGEAIARGDPRSVKDLLEIFCELTEEFCGRSPLAEISDIKSPEDRNRNLTNAKDITADPGFIPPEIRKLLARINTDAETIAHYSQSCGLLDALKSSHSIKEIFTQTTPVPMTSAVTSPITWDFILKKRELQNAEKGRTKPASHPQPVTRKTIPRARTTVPGAKARSMQKSLGPKKSLKPRPVLGSKLRRSSSSSCTQTKPGQSPISKKSSLAKKEGDAATLLQLVEHTEKVITRRREIAREIKRLQNEESILKTTEAILKKELQYLQSKPPNRPCQAVDALRGRTRAF</sequence>
<dbReference type="Proteomes" id="UP000694844">
    <property type="component" value="Chromosome 4"/>
</dbReference>
<evidence type="ECO:0000256" key="1">
    <source>
        <dbReference type="SAM" id="Coils"/>
    </source>
</evidence>
<evidence type="ECO:0000259" key="3">
    <source>
        <dbReference type="Pfam" id="PF19016"/>
    </source>
</evidence>
<dbReference type="InterPro" id="IPR026619">
    <property type="entry name" value="CEP95"/>
</dbReference>
<dbReference type="GO" id="GO:0005813">
    <property type="term" value="C:centrosome"/>
    <property type="evidence" value="ECO:0007669"/>
    <property type="project" value="InterPro"/>
</dbReference>
<evidence type="ECO:0000313" key="4">
    <source>
        <dbReference type="Proteomes" id="UP000694844"/>
    </source>
</evidence>
<reference evidence="5" key="1">
    <citation type="submission" date="2025-08" db="UniProtKB">
        <authorList>
            <consortium name="RefSeq"/>
        </authorList>
    </citation>
    <scope>IDENTIFICATION</scope>
    <source>
        <tissue evidence="5">Whole sample</tissue>
    </source>
</reference>
<dbReference type="OrthoDB" id="545730at2759"/>
<dbReference type="RefSeq" id="XP_022330124.1">
    <property type="nucleotide sequence ID" value="XM_022474416.1"/>
</dbReference>
<accession>A0A8B8DRE5</accession>
<protein>
    <submittedName>
        <fullName evidence="5">Uncharacterized protein LOC111128661</fullName>
    </submittedName>
</protein>
<dbReference type="PANTHER" id="PTHR22545:SF0">
    <property type="entry name" value="CENTROSOMAL PROTEIN OF 95 KDA"/>
    <property type="match status" value="1"/>
</dbReference>
<evidence type="ECO:0000313" key="5">
    <source>
        <dbReference type="RefSeq" id="XP_022330124.1"/>
    </source>
</evidence>
<dbReference type="GO" id="GO:0000922">
    <property type="term" value="C:spindle pole"/>
    <property type="evidence" value="ECO:0007669"/>
    <property type="project" value="InterPro"/>
</dbReference>
<feature type="compositionally biased region" description="Polar residues" evidence="2">
    <location>
        <begin position="288"/>
        <end position="302"/>
    </location>
</feature>
<dbReference type="Pfam" id="PF19016">
    <property type="entry name" value="DUF5745"/>
    <property type="match status" value="1"/>
</dbReference>
<dbReference type="KEGG" id="cvn:111128661"/>
<proteinExistence type="predicted"/>
<keyword evidence="1" id="KW-0175">Coiled coil</keyword>
<dbReference type="GeneID" id="111128661"/>
<dbReference type="AlphaFoldDB" id="A0A8B8DRE5"/>
<name>A0A8B8DRE5_CRAVI</name>
<feature type="coiled-coil region" evidence="1">
    <location>
        <begin position="321"/>
        <end position="348"/>
    </location>
</feature>
<feature type="domain" description="DUF5745" evidence="3">
    <location>
        <begin position="62"/>
        <end position="115"/>
    </location>
</feature>
<evidence type="ECO:0000256" key="2">
    <source>
        <dbReference type="SAM" id="MobiDB-lite"/>
    </source>
</evidence>